<feature type="transmembrane region" description="Helical" evidence="1">
    <location>
        <begin position="137"/>
        <end position="156"/>
    </location>
</feature>
<sequence>MLIDFNIYSSYGKLIEEGLTSIESIEPLKPRRRENLGVIFIGISLFSSLLLSTLSAIERYTVAKATTTTSSAEVTTTTLSTIDTTLQRVTLGRLRGNRGGGYSESMPRSIRPYFLSYSLAALNVNLLRVGLNLATTAAVNVVYLAFVVVLLLYNRYRLIATRIDLKEYYSVRVLYTSNDTSY</sequence>
<gene>
    <name evidence="2" type="ORF">BDZ85DRAFT_246488</name>
</gene>
<proteinExistence type="predicted"/>
<dbReference type="Proteomes" id="UP000799538">
    <property type="component" value="Unassembled WGS sequence"/>
</dbReference>
<keyword evidence="1" id="KW-0472">Membrane</keyword>
<name>A0A6A6GR49_9PEZI</name>
<organism evidence="2 3">
    <name type="scientific">Elsinoe ampelina</name>
    <dbReference type="NCBI Taxonomy" id="302913"/>
    <lineage>
        <taxon>Eukaryota</taxon>
        <taxon>Fungi</taxon>
        <taxon>Dikarya</taxon>
        <taxon>Ascomycota</taxon>
        <taxon>Pezizomycotina</taxon>
        <taxon>Dothideomycetes</taxon>
        <taxon>Dothideomycetidae</taxon>
        <taxon>Myriangiales</taxon>
        <taxon>Elsinoaceae</taxon>
        <taxon>Elsinoe</taxon>
    </lineage>
</organism>
<protein>
    <submittedName>
        <fullName evidence="2">Uncharacterized protein</fullName>
    </submittedName>
</protein>
<accession>A0A6A6GR49</accession>
<dbReference type="EMBL" id="ML992501">
    <property type="protein sequence ID" value="KAF2228059.1"/>
    <property type="molecule type" value="Genomic_DNA"/>
</dbReference>
<feature type="transmembrane region" description="Helical" evidence="1">
    <location>
        <begin position="36"/>
        <end position="57"/>
    </location>
</feature>
<evidence type="ECO:0000313" key="2">
    <source>
        <dbReference type="EMBL" id="KAF2228059.1"/>
    </source>
</evidence>
<evidence type="ECO:0000313" key="3">
    <source>
        <dbReference type="Proteomes" id="UP000799538"/>
    </source>
</evidence>
<keyword evidence="3" id="KW-1185">Reference proteome</keyword>
<dbReference type="AlphaFoldDB" id="A0A6A6GR49"/>
<keyword evidence="1" id="KW-0812">Transmembrane</keyword>
<reference evidence="3" key="1">
    <citation type="journal article" date="2020" name="Stud. Mycol.">
        <title>101 Dothideomycetes genomes: A test case for predicting lifestyles and emergence of pathogens.</title>
        <authorList>
            <person name="Haridas S."/>
            <person name="Albert R."/>
            <person name="Binder M."/>
            <person name="Bloem J."/>
            <person name="LaButti K."/>
            <person name="Salamov A."/>
            <person name="Andreopoulos B."/>
            <person name="Baker S."/>
            <person name="Barry K."/>
            <person name="Bills G."/>
            <person name="Bluhm B."/>
            <person name="Cannon C."/>
            <person name="Castanera R."/>
            <person name="Culley D."/>
            <person name="Daum C."/>
            <person name="Ezra D."/>
            <person name="Gonzalez J."/>
            <person name="Henrissat B."/>
            <person name="Kuo A."/>
            <person name="Liang C."/>
            <person name="Lipzen A."/>
            <person name="Lutzoni F."/>
            <person name="Magnuson J."/>
            <person name="Mondo S."/>
            <person name="Nolan M."/>
            <person name="Ohm R."/>
            <person name="Pangilinan J."/>
            <person name="Park H.-J."/>
            <person name="Ramirez L."/>
            <person name="Alfaro M."/>
            <person name="Sun H."/>
            <person name="Tritt A."/>
            <person name="Yoshinaga Y."/>
            <person name="Zwiers L.-H."/>
            <person name="Turgeon B."/>
            <person name="Goodwin S."/>
            <person name="Spatafora J."/>
            <person name="Crous P."/>
            <person name="Grigoriev I."/>
        </authorList>
    </citation>
    <scope>NUCLEOTIDE SEQUENCE [LARGE SCALE GENOMIC DNA]</scope>
    <source>
        <strain evidence="3">CECT 20119</strain>
    </source>
</reference>
<evidence type="ECO:0000256" key="1">
    <source>
        <dbReference type="SAM" id="Phobius"/>
    </source>
</evidence>
<keyword evidence="1" id="KW-1133">Transmembrane helix</keyword>